<dbReference type="PANTHER" id="PTHR42818">
    <property type="entry name" value="SULFOPYRUVATE DECARBOXYLASE SUBUNIT ALPHA"/>
    <property type="match status" value="1"/>
</dbReference>
<name>V6KP14_STRRC</name>
<dbReference type="Pfam" id="PF02775">
    <property type="entry name" value="TPP_enzyme_C"/>
    <property type="match status" value="1"/>
</dbReference>
<comment type="caution">
    <text evidence="4">The sequence shown here is derived from an EMBL/GenBank/DDBJ whole genome shotgun (WGS) entry which is preliminary data.</text>
</comment>
<dbReference type="PATRIC" id="fig|1352936.5.peg.2533"/>
<dbReference type="InterPro" id="IPR029061">
    <property type="entry name" value="THDP-binding"/>
</dbReference>
<keyword evidence="2" id="KW-0456">Lyase</keyword>
<dbReference type="Proteomes" id="UP000017984">
    <property type="component" value="Chromosome"/>
</dbReference>
<dbReference type="EMBL" id="AWQX01000097">
    <property type="protein sequence ID" value="EST33753.1"/>
    <property type="molecule type" value="Genomic_DNA"/>
</dbReference>
<gene>
    <name evidence="4" type="ORF">M878_11955</name>
</gene>
<proteinExistence type="predicted"/>
<keyword evidence="1" id="KW-0210">Decarboxylase</keyword>
<dbReference type="OrthoDB" id="9785953at2"/>
<dbReference type="AlphaFoldDB" id="V6KP14"/>
<evidence type="ECO:0000259" key="3">
    <source>
        <dbReference type="Pfam" id="PF02775"/>
    </source>
</evidence>
<dbReference type="HOGENOM" id="CLU_117492_1_0_11"/>
<evidence type="ECO:0000256" key="1">
    <source>
        <dbReference type="ARBA" id="ARBA00022793"/>
    </source>
</evidence>
<dbReference type="SUPFAM" id="SSF52518">
    <property type="entry name" value="Thiamin diphosphate-binding fold (THDP-binding)"/>
    <property type="match status" value="1"/>
</dbReference>
<keyword evidence="5" id="KW-1185">Reference proteome</keyword>
<organism evidence="4 5">
    <name type="scientific">Streptomyces roseochromogenus subsp. oscitans DS 12.976</name>
    <dbReference type="NCBI Taxonomy" id="1352936"/>
    <lineage>
        <taxon>Bacteria</taxon>
        <taxon>Bacillati</taxon>
        <taxon>Actinomycetota</taxon>
        <taxon>Actinomycetes</taxon>
        <taxon>Kitasatosporales</taxon>
        <taxon>Streptomycetaceae</taxon>
        <taxon>Streptomyces</taxon>
    </lineage>
</organism>
<dbReference type="Gene3D" id="3.40.50.970">
    <property type="match status" value="1"/>
</dbReference>
<dbReference type="STRING" id="1352936.M878_11955"/>
<dbReference type="InterPro" id="IPR011766">
    <property type="entry name" value="TPP_enzyme_TPP-bd"/>
</dbReference>
<evidence type="ECO:0000256" key="2">
    <source>
        <dbReference type="ARBA" id="ARBA00023239"/>
    </source>
</evidence>
<dbReference type="GO" id="GO:0030976">
    <property type="term" value="F:thiamine pyrophosphate binding"/>
    <property type="evidence" value="ECO:0007669"/>
    <property type="project" value="InterPro"/>
</dbReference>
<protein>
    <recommendedName>
        <fullName evidence="3">Thiamine pyrophosphate enzyme TPP-binding domain-containing protein</fullName>
    </recommendedName>
</protein>
<evidence type="ECO:0000313" key="4">
    <source>
        <dbReference type="EMBL" id="EST33753.1"/>
    </source>
</evidence>
<feature type="domain" description="Thiamine pyrophosphate enzyme TPP-binding" evidence="3">
    <location>
        <begin position="38"/>
        <end position="159"/>
    </location>
</feature>
<evidence type="ECO:0000313" key="5">
    <source>
        <dbReference type="Proteomes" id="UP000017984"/>
    </source>
</evidence>
<reference evidence="4 5" key="1">
    <citation type="journal article" date="2014" name="Genome Announc.">
        <title>Draft Genome Sequence of Streptomyces roseochromogenes subsp. oscitans DS 12.976, Producer of the Aminocoumarin Antibiotic Clorobiocin.</title>
        <authorList>
            <person name="Ruckert C."/>
            <person name="Kalinowski J."/>
            <person name="Heide L."/>
            <person name="Apel A.K."/>
        </authorList>
    </citation>
    <scope>NUCLEOTIDE SEQUENCE [LARGE SCALE GENOMIC DNA]</scope>
    <source>
        <strain evidence="4 5">DS 12.976</strain>
    </source>
</reference>
<dbReference type="InterPro" id="IPR051818">
    <property type="entry name" value="TPP_dependent_decarboxylase"/>
</dbReference>
<dbReference type="PANTHER" id="PTHR42818:SF1">
    <property type="entry name" value="SULFOPYRUVATE DECARBOXYLASE"/>
    <property type="match status" value="1"/>
</dbReference>
<accession>V6KP14</accession>
<dbReference type="RefSeq" id="WP_023546420.1">
    <property type="nucleotide sequence ID" value="NZ_CM002285.1"/>
</dbReference>
<dbReference type="GO" id="GO:0000287">
    <property type="term" value="F:magnesium ion binding"/>
    <property type="evidence" value="ECO:0007669"/>
    <property type="project" value="UniProtKB-ARBA"/>
</dbReference>
<dbReference type="GO" id="GO:0016831">
    <property type="term" value="F:carboxy-lyase activity"/>
    <property type="evidence" value="ECO:0007669"/>
    <property type="project" value="UniProtKB-KW"/>
</dbReference>
<sequence length="196" mass="20524">MNSFTKTQAITEIVRCTPGLPVVFTTGYASRIGAGVADRPQHFYMTGSMGLALSVGTGVAATVGTPTVVVDGDGSVLMNPVGLISVGTRRELPLAHIVLDDGQYASTGGQGTPKAAFDFAALARTTGYRSVHTVTGVGQLTSLLDEFLDQPAGPRFVHCVLRGIDSPPPARISQPLPEHARRFTEGVVGHRSTVPR</sequence>